<dbReference type="PANTHER" id="PTHR46136:SF1">
    <property type="entry name" value="TRANSCRIPTION FACTOR GTE11-RELATED"/>
    <property type="match status" value="1"/>
</dbReference>
<feature type="coiled-coil region" evidence="1">
    <location>
        <begin position="173"/>
        <end position="219"/>
    </location>
</feature>
<proteinExistence type="predicted"/>
<dbReference type="Proteomes" id="UP000436088">
    <property type="component" value="Unassembled WGS sequence"/>
</dbReference>
<evidence type="ECO:0000256" key="2">
    <source>
        <dbReference type="SAM" id="MobiDB-lite"/>
    </source>
</evidence>
<dbReference type="PANTHER" id="PTHR46136">
    <property type="entry name" value="TRANSCRIPTION FACTOR GTE8"/>
    <property type="match status" value="1"/>
</dbReference>
<reference evidence="3" key="1">
    <citation type="submission" date="2019-09" db="EMBL/GenBank/DDBJ databases">
        <title>Draft genome information of white flower Hibiscus syriacus.</title>
        <authorList>
            <person name="Kim Y.-M."/>
        </authorList>
    </citation>
    <scope>NUCLEOTIDE SEQUENCE [LARGE SCALE GENOMIC DNA]</scope>
    <source>
        <strain evidence="3">YM2019G1</strain>
    </source>
</reference>
<name>A0A6A2ZBS5_HIBSY</name>
<comment type="caution">
    <text evidence="3">The sequence shown here is derived from an EMBL/GenBank/DDBJ whole genome shotgun (WGS) entry which is preliminary data.</text>
</comment>
<dbReference type="EMBL" id="VEPZ02001172">
    <property type="protein sequence ID" value="KAE8689378.1"/>
    <property type="molecule type" value="Genomic_DNA"/>
</dbReference>
<protein>
    <submittedName>
        <fullName evidence="3">Transcription factor GTE9</fullName>
    </submittedName>
</protein>
<feature type="region of interest" description="Disordered" evidence="2">
    <location>
        <begin position="113"/>
        <end position="134"/>
    </location>
</feature>
<sequence length="307" mass="33701">MTTGNYVVPKGRFKGANTSLTVTDSRIRHIFDSDSGSVDGEAVAAKASSPVGSHKGFKGPDYLLTSILLCIILQVLEAVDSGTQFDEKTSVNNPLDRNKYVCFDQLEQTSQAKSSSVESDCHQDGESAPAERQVSPEKLYRAAILKNRFADTILKAREKTLTAQGENVDPEQLRREREELEHLKEARLLAEAKAAEDAQRRAEAEAAAEARRKRELERDATRQALLKDSCKPKATLEMLRAAPAEYLPSSVDETSPEHSQDGLSSFKLGSNPLEQLGLYMKKDEDEEGGEPPIVPNAVTDPEDGEID</sequence>
<evidence type="ECO:0000313" key="3">
    <source>
        <dbReference type="EMBL" id="KAE8689378.1"/>
    </source>
</evidence>
<keyword evidence="1" id="KW-0175">Coiled coil</keyword>
<accession>A0A6A2ZBS5</accession>
<dbReference type="InterPro" id="IPR052442">
    <property type="entry name" value="Env_Response_Regulator"/>
</dbReference>
<evidence type="ECO:0000256" key="1">
    <source>
        <dbReference type="SAM" id="Coils"/>
    </source>
</evidence>
<gene>
    <name evidence="3" type="ORF">F3Y22_tig00110940pilonHSYRG00483</name>
</gene>
<feature type="region of interest" description="Disordered" evidence="2">
    <location>
        <begin position="247"/>
        <end position="307"/>
    </location>
</feature>
<dbReference type="AlphaFoldDB" id="A0A6A2ZBS5"/>
<organism evidence="3 4">
    <name type="scientific">Hibiscus syriacus</name>
    <name type="common">Rose of Sharon</name>
    <dbReference type="NCBI Taxonomy" id="106335"/>
    <lineage>
        <taxon>Eukaryota</taxon>
        <taxon>Viridiplantae</taxon>
        <taxon>Streptophyta</taxon>
        <taxon>Embryophyta</taxon>
        <taxon>Tracheophyta</taxon>
        <taxon>Spermatophyta</taxon>
        <taxon>Magnoliopsida</taxon>
        <taxon>eudicotyledons</taxon>
        <taxon>Gunneridae</taxon>
        <taxon>Pentapetalae</taxon>
        <taxon>rosids</taxon>
        <taxon>malvids</taxon>
        <taxon>Malvales</taxon>
        <taxon>Malvaceae</taxon>
        <taxon>Malvoideae</taxon>
        <taxon>Hibiscus</taxon>
    </lineage>
</organism>
<evidence type="ECO:0000313" key="4">
    <source>
        <dbReference type="Proteomes" id="UP000436088"/>
    </source>
</evidence>
<keyword evidence="4" id="KW-1185">Reference proteome</keyword>